<name>A0AA37HKA9_9HYPH</name>
<protein>
    <submittedName>
        <fullName evidence="1">Uncharacterized protein</fullName>
    </submittedName>
</protein>
<keyword evidence="2" id="KW-1185">Reference proteome</keyword>
<comment type="caution">
    <text evidence="1">The sequence shown here is derived from an EMBL/GenBank/DDBJ whole genome shotgun (WGS) entry which is preliminary data.</text>
</comment>
<reference evidence="1" key="1">
    <citation type="journal article" date="2016" name="Front. Microbiol.">
        <title>Genome Sequence of the Piezophilic, Mesophilic Sulfate-Reducing Bacterium Desulfovibrio indicus J2T.</title>
        <authorList>
            <person name="Cao J."/>
            <person name="Maignien L."/>
            <person name="Shao Z."/>
            <person name="Alain K."/>
            <person name="Jebbar M."/>
        </authorList>
    </citation>
    <scope>NUCLEOTIDE SEQUENCE</scope>
    <source>
        <strain evidence="1">JCM 32048</strain>
    </source>
</reference>
<proteinExistence type="predicted"/>
<reference evidence="1" key="2">
    <citation type="submission" date="2021-08" db="EMBL/GenBank/DDBJ databases">
        <authorList>
            <person name="Tani A."/>
            <person name="Ola A."/>
            <person name="Ogura Y."/>
            <person name="Katsura K."/>
            <person name="Hayashi T."/>
        </authorList>
    </citation>
    <scope>NUCLEOTIDE SEQUENCE</scope>
    <source>
        <strain evidence="1">JCM 32048</strain>
    </source>
</reference>
<accession>A0AA37HKA9</accession>
<gene>
    <name evidence="1" type="ORF">MPEAHAMD_6888</name>
</gene>
<evidence type="ECO:0000313" key="2">
    <source>
        <dbReference type="Proteomes" id="UP001055286"/>
    </source>
</evidence>
<dbReference type="EMBL" id="BPQJ01000075">
    <property type="protein sequence ID" value="GJD66690.1"/>
    <property type="molecule type" value="Genomic_DNA"/>
</dbReference>
<dbReference type="RefSeq" id="WP_238193642.1">
    <property type="nucleotide sequence ID" value="NZ_BPQJ01000075.1"/>
</dbReference>
<dbReference type="AlphaFoldDB" id="A0AA37HKA9"/>
<sequence>MKLMHVYRVPEITNGDYFYVAEALLWVEETYFEGEYRFEYGKNGDPQDSLPVAFHLADASALAVIRGMIEA</sequence>
<evidence type="ECO:0000313" key="1">
    <source>
        <dbReference type="EMBL" id="GJD66690.1"/>
    </source>
</evidence>
<dbReference type="Proteomes" id="UP001055286">
    <property type="component" value="Unassembled WGS sequence"/>
</dbReference>
<organism evidence="1 2">
    <name type="scientific">Methylobacterium frigidaeris</name>
    <dbReference type="NCBI Taxonomy" id="2038277"/>
    <lineage>
        <taxon>Bacteria</taxon>
        <taxon>Pseudomonadati</taxon>
        <taxon>Pseudomonadota</taxon>
        <taxon>Alphaproteobacteria</taxon>
        <taxon>Hyphomicrobiales</taxon>
        <taxon>Methylobacteriaceae</taxon>
        <taxon>Methylobacterium</taxon>
    </lineage>
</organism>